<reference evidence="2 3" key="1">
    <citation type="submission" date="2021-09" db="EMBL/GenBank/DDBJ databases">
        <title>Genomic insights and catalytic innovation underlie evolution of tropane alkaloids biosynthesis.</title>
        <authorList>
            <person name="Wang Y.-J."/>
            <person name="Tian T."/>
            <person name="Huang J.-P."/>
            <person name="Huang S.-X."/>
        </authorList>
    </citation>
    <scope>NUCLEOTIDE SEQUENCE [LARGE SCALE GENOMIC DNA]</scope>
    <source>
        <strain evidence="2">KIB-2018</strain>
        <tissue evidence="2">Leaf</tissue>
    </source>
</reference>
<proteinExistence type="predicted"/>
<feature type="domain" description="AB hydrolase-1" evidence="1">
    <location>
        <begin position="114"/>
        <end position="349"/>
    </location>
</feature>
<sequence>MLIMSFNLGWSPSTMAVKMGIKRCGTSKVGGGCGVCKVSATDSDISCGDGGCSNGGQFPTFLPREVEKIKDPFARSLAQRITRIPVKVKIGFSETSVMSSCVKPSVRRQTKSPVVLLHCFDSSCLEWRCTYPSLEEAGLEAWAVDILGWGFCDLELRPPCDVASKRYHLYQLWKSYINRPMTLVGPSLGASAAIDFAANFPEAVEKLVLINPSVYTKGTGNLAKLPVPVAYAGVSLLRSLPLRLYATLLAFNDVSFSTILDWTRVGRLHCLQPWWTDATVNFMLSGGYDVNASIKQVKQKTLIIYGEHDQIVNCKVAEALQSQLSNAIIQQVPNSGHLPHVDNAKYVAQLIVDFT</sequence>
<protein>
    <recommendedName>
        <fullName evidence="1">AB hydrolase-1 domain-containing protein</fullName>
    </recommendedName>
</protein>
<name>A0AAV8UB62_9ROSI</name>
<evidence type="ECO:0000313" key="3">
    <source>
        <dbReference type="Proteomes" id="UP001159364"/>
    </source>
</evidence>
<evidence type="ECO:0000313" key="2">
    <source>
        <dbReference type="EMBL" id="KAJ8775200.1"/>
    </source>
</evidence>
<dbReference type="SUPFAM" id="SSF53474">
    <property type="entry name" value="alpha/beta-Hydrolases"/>
    <property type="match status" value="1"/>
</dbReference>
<organism evidence="2 3">
    <name type="scientific">Erythroxylum novogranatense</name>
    <dbReference type="NCBI Taxonomy" id="1862640"/>
    <lineage>
        <taxon>Eukaryota</taxon>
        <taxon>Viridiplantae</taxon>
        <taxon>Streptophyta</taxon>
        <taxon>Embryophyta</taxon>
        <taxon>Tracheophyta</taxon>
        <taxon>Spermatophyta</taxon>
        <taxon>Magnoliopsida</taxon>
        <taxon>eudicotyledons</taxon>
        <taxon>Gunneridae</taxon>
        <taxon>Pentapetalae</taxon>
        <taxon>rosids</taxon>
        <taxon>fabids</taxon>
        <taxon>Malpighiales</taxon>
        <taxon>Erythroxylaceae</taxon>
        <taxon>Erythroxylum</taxon>
    </lineage>
</organism>
<evidence type="ECO:0000259" key="1">
    <source>
        <dbReference type="Pfam" id="PF12697"/>
    </source>
</evidence>
<dbReference type="PANTHER" id="PTHR43689">
    <property type="entry name" value="HYDROLASE"/>
    <property type="match status" value="1"/>
</dbReference>
<dbReference type="PRINTS" id="PR00111">
    <property type="entry name" value="ABHYDROLASE"/>
</dbReference>
<dbReference type="AlphaFoldDB" id="A0AAV8UB62"/>
<dbReference type="InterPro" id="IPR000073">
    <property type="entry name" value="AB_hydrolase_1"/>
</dbReference>
<dbReference type="Pfam" id="PF12697">
    <property type="entry name" value="Abhydrolase_6"/>
    <property type="match status" value="1"/>
</dbReference>
<comment type="caution">
    <text evidence="2">The sequence shown here is derived from an EMBL/GenBank/DDBJ whole genome shotgun (WGS) entry which is preliminary data.</text>
</comment>
<keyword evidence="3" id="KW-1185">Reference proteome</keyword>
<gene>
    <name evidence="2" type="ORF">K2173_020204</name>
</gene>
<accession>A0AAV8UB62</accession>
<dbReference type="PANTHER" id="PTHR43689:SF37">
    <property type="entry name" value="ALPHA_BETA HYDROLASE DOMAIN-CONTAINING PROTEIN VTE7"/>
    <property type="match status" value="1"/>
</dbReference>
<dbReference type="Gene3D" id="3.40.50.1820">
    <property type="entry name" value="alpha/beta hydrolase"/>
    <property type="match status" value="1"/>
</dbReference>
<dbReference type="InterPro" id="IPR029058">
    <property type="entry name" value="AB_hydrolase_fold"/>
</dbReference>
<dbReference type="EMBL" id="JAIWQS010000001">
    <property type="protein sequence ID" value="KAJ8775200.1"/>
    <property type="molecule type" value="Genomic_DNA"/>
</dbReference>
<dbReference type="Proteomes" id="UP001159364">
    <property type="component" value="Linkage Group LG01"/>
</dbReference>